<dbReference type="InterPro" id="IPR036688">
    <property type="entry name" value="MoeA_C_domain_IV_sf"/>
</dbReference>
<evidence type="ECO:0000313" key="9">
    <source>
        <dbReference type="Proteomes" id="UP001060261"/>
    </source>
</evidence>
<dbReference type="InterPro" id="IPR005111">
    <property type="entry name" value="MoeA_C_domain_IV"/>
</dbReference>
<sequence>MTAPHPAPPTFPMFVSVEEARTLLRQLLPERRTETVALASAFGRTLAADLMARVSHPSATESALDGIACREADTLAASPEQPTRLRLIGESRAGLAFAGTVGAGEAVRIYTGAPLPQGANAICPVEQLQDDSDRADGDGVLLLRPASPGDVRREGGDFEAGETVLHAGALLTPARVALAAALGHAEVPTLKPLRVAVMSTGDEVIEPGQPLSAGQVYNSNAYGLLGMLREAGCEAVLLPAAPDSPEALEQALTSIGGADILLTSGGVSMGKYDFVRDLLIQEGKVSFWKVRMRPGGPAMLGGWKGLPVFGLPGNPVSSLVVFQVIVRPALTGQPLSTLRLRAGTPFRGLADKTAFWRAEVRGSQVFDYGKQGSGVLRSLSDAGALVIMPEGGAAEVGDEVDVVLMD</sequence>
<keyword evidence="4 6" id="KW-0501">Molybdenum cofactor biosynthesis</keyword>
<dbReference type="EC" id="2.10.1.1" evidence="6"/>
<keyword evidence="6" id="KW-0479">Metal-binding</keyword>
<dbReference type="Pfam" id="PF00994">
    <property type="entry name" value="MoCF_biosynth"/>
    <property type="match status" value="1"/>
</dbReference>
<dbReference type="Pfam" id="PF03453">
    <property type="entry name" value="MoeA_N"/>
    <property type="match status" value="1"/>
</dbReference>
<dbReference type="Pfam" id="PF03454">
    <property type="entry name" value="MoeA_C"/>
    <property type="match status" value="1"/>
</dbReference>
<accession>A0ABY5YIW5</accession>
<dbReference type="RefSeq" id="WP_260560308.1">
    <property type="nucleotide sequence ID" value="NZ_BAABEC010000020.1"/>
</dbReference>
<dbReference type="NCBIfam" id="NF045515">
    <property type="entry name" value="Glp_gephyrin"/>
    <property type="match status" value="1"/>
</dbReference>
<dbReference type="SUPFAM" id="SSF63867">
    <property type="entry name" value="MoeA C-terminal domain-like"/>
    <property type="match status" value="1"/>
</dbReference>
<dbReference type="NCBIfam" id="TIGR00177">
    <property type="entry name" value="molyb_syn"/>
    <property type="match status" value="1"/>
</dbReference>
<dbReference type="InterPro" id="IPR005110">
    <property type="entry name" value="MoeA_linker/N"/>
</dbReference>
<evidence type="ECO:0000259" key="7">
    <source>
        <dbReference type="SMART" id="SM00852"/>
    </source>
</evidence>
<comment type="cofactor">
    <cofactor evidence="6">
        <name>Mg(2+)</name>
        <dbReference type="ChEBI" id="CHEBI:18420"/>
    </cofactor>
</comment>
<comment type="function">
    <text evidence="1 6">Catalyzes the insertion of molybdate into adenylated molybdopterin with the concomitant release of AMP.</text>
</comment>
<proteinExistence type="inferred from homology"/>
<comment type="pathway">
    <text evidence="2 6">Cofactor biosynthesis; molybdopterin biosynthesis.</text>
</comment>
<evidence type="ECO:0000256" key="6">
    <source>
        <dbReference type="RuleBase" id="RU365090"/>
    </source>
</evidence>
<keyword evidence="6" id="KW-0808">Transferase</keyword>
<keyword evidence="6" id="KW-0500">Molybdenum</keyword>
<dbReference type="Gene3D" id="3.40.980.10">
    <property type="entry name" value="MoaB/Mog-like domain"/>
    <property type="match status" value="1"/>
</dbReference>
<name>A0ABY5YIW5_9DEIO</name>
<comment type="similarity">
    <text evidence="3 6">Belongs to the MoeA family.</text>
</comment>
<organism evidence="8 9">
    <name type="scientific">Deinococcus rubellus</name>
    <dbReference type="NCBI Taxonomy" id="1889240"/>
    <lineage>
        <taxon>Bacteria</taxon>
        <taxon>Thermotogati</taxon>
        <taxon>Deinococcota</taxon>
        <taxon>Deinococci</taxon>
        <taxon>Deinococcales</taxon>
        <taxon>Deinococcaceae</taxon>
        <taxon>Deinococcus</taxon>
    </lineage>
</organism>
<dbReference type="Proteomes" id="UP001060261">
    <property type="component" value="Chromosome"/>
</dbReference>
<dbReference type="Gene3D" id="2.170.190.11">
    <property type="entry name" value="Molybdopterin biosynthesis moea protein, domain 3"/>
    <property type="match status" value="1"/>
</dbReference>
<dbReference type="PANTHER" id="PTHR10192:SF5">
    <property type="entry name" value="GEPHYRIN"/>
    <property type="match status" value="1"/>
</dbReference>
<evidence type="ECO:0000313" key="8">
    <source>
        <dbReference type="EMBL" id="UWX64032.1"/>
    </source>
</evidence>
<dbReference type="InterPro" id="IPR036425">
    <property type="entry name" value="MoaB/Mog-like_dom_sf"/>
</dbReference>
<feature type="domain" description="MoaB/Mog" evidence="7">
    <location>
        <begin position="196"/>
        <end position="332"/>
    </location>
</feature>
<dbReference type="SUPFAM" id="SSF63882">
    <property type="entry name" value="MoeA N-terminal region -like"/>
    <property type="match status" value="1"/>
</dbReference>
<dbReference type="Gene3D" id="3.90.105.10">
    <property type="entry name" value="Molybdopterin biosynthesis moea protein, domain 2"/>
    <property type="match status" value="1"/>
</dbReference>
<evidence type="ECO:0000256" key="4">
    <source>
        <dbReference type="ARBA" id="ARBA00023150"/>
    </source>
</evidence>
<dbReference type="Gene3D" id="2.40.340.10">
    <property type="entry name" value="MoeA, C-terminal, domain IV"/>
    <property type="match status" value="1"/>
</dbReference>
<evidence type="ECO:0000256" key="3">
    <source>
        <dbReference type="ARBA" id="ARBA00010763"/>
    </source>
</evidence>
<dbReference type="InterPro" id="IPR038987">
    <property type="entry name" value="MoeA-like"/>
</dbReference>
<dbReference type="InterPro" id="IPR036135">
    <property type="entry name" value="MoeA_linker/N_sf"/>
</dbReference>
<evidence type="ECO:0000256" key="2">
    <source>
        <dbReference type="ARBA" id="ARBA00005046"/>
    </source>
</evidence>
<comment type="catalytic activity">
    <reaction evidence="5">
        <text>adenylyl-molybdopterin + molybdate = Mo-molybdopterin + AMP + H(+)</text>
        <dbReference type="Rhea" id="RHEA:35047"/>
        <dbReference type="ChEBI" id="CHEBI:15378"/>
        <dbReference type="ChEBI" id="CHEBI:36264"/>
        <dbReference type="ChEBI" id="CHEBI:62727"/>
        <dbReference type="ChEBI" id="CHEBI:71302"/>
        <dbReference type="ChEBI" id="CHEBI:456215"/>
        <dbReference type="EC" id="2.10.1.1"/>
    </reaction>
</comment>
<dbReference type="InterPro" id="IPR001453">
    <property type="entry name" value="MoaB/Mog_dom"/>
</dbReference>
<dbReference type="PANTHER" id="PTHR10192">
    <property type="entry name" value="MOLYBDOPTERIN BIOSYNTHESIS PROTEIN"/>
    <property type="match status" value="1"/>
</dbReference>
<evidence type="ECO:0000256" key="5">
    <source>
        <dbReference type="ARBA" id="ARBA00047317"/>
    </source>
</evidence>
<keyword evidence="9" id="KW-1185">Reference proteome</keyword>
<dbReference type="EMBL" id="CP104213">
    <property type="protein sequence ID" value="UWX64032.1"/>
    <property type="molecule type" value="Genomic_DNA"/>
</dbReference>
<dbReference type="SMART" id="SM00852">
    <property type="entry name" value="MoCF_biosynth"/>
    <property type="match status" value="1"/>
</dbReference>
<dbReference type="SUPFAM" id="SSF53218">
    <property type="entry name" value="Molybdenum cofactor biosynthesis proteins"/>
    <property type="match status" value="1"/>
</dbReference>
<reference evidence="8" key="1">
    <citation type="submission" date="2022-09" db="EMBL/GenBank/DDBJ databases">
        <title>genome sequence of Deinococcus rubellus.</title>
        <authorList>
            <person name="Srinivasan S."/>
        </authorList>
    </citation>
    <scope>NUCLEOTIDE SEQUENCE</scope>
    <source>
        <strain evidence="8">Ant6</strain>
    </source>
</reference>
<keyword evidence="6" id="KW-0460">Magnesium</keyword>
<dbReference type="CDD" id="cd00887">
    <property type="entry name" value="MoeA"/>
    <property type="match status" value="1"/>
</dbReference>
<protein>
    <recommendedName>
        <fullName evidence="6">Molybdopterin molybdenumtransferase</fullName>
        <ecNumber evidence="6">2.10.1.1</ecNumber>
    </recommendedName>
</protein>
<evidence type="ECO:0000256" key="1">
    <source>
        <dbReference type="ARBA" id="ARBA00002901"/>
    </source>
</evidence>
<gene>
    <name evidence="8" type="ORF">N0D28_15160</name>
</gene>